<gene>
    <name evidence="1" type="ORF">BLM47_01545</name>
</gene>
<dbReference type="Proteomes" id="UP000243688">
    <property type="component" value="Unassembled WGS sequence"/>
</dbReference>
<evidence type="ECO:0000313" key="2">
    <source>
        <dbReference type="Proteomes" id="UP000243688"/>
    </source>
</evidence>
<sequence>MSSFCDIVRVLSFRENVSMEKERITLTKNELKRVMVLEQWIDGHLTEQEVARSLGLSVRQAYRKCSRHRSWESGP</sequence>
<evidence type="ECO:0000313" key="1">
    <source>
        <dbReference type="EMBL" id="PDO11456.1"/>
    </source>
</evidence>
<dbReference type="EMBL" id="MOXJ01000002">
    <property type="protein sequence ID" value="PDO11456.1"/>
    <property type="molecule type" value="Genomic_DNA"/>
</dbReference>
<organism evidence="1 2">
    <name type="scientific">Candidatus Reconcilbacillus cellulovorans</name>
    <dbReference type="NCBI Taxonomy" id="1906605"/>
    <lineage>
        <taxon>Bacteria</taxon>
        <taxon>Bacillati</taxon>
        <taxon>Bacillota</taxon>
        <taxon>Bacilli</taxon>
        <taxon>Bacillales</taxon>
        <taxon>Paenibacillaceae</taxon>
        <taxon>Candidatus Reconcilbacillus</taxon>
    </lineage>
</organism>
<comment type="caution">
    <text evidence="1">The sequence shown here is derived from an EMBL/GenBank/DDBJ whole genome shotgun (WGS) entry which is preliminary data.</text>
</comment>
<dbReference type="AlphaFoldDB" id="A0A2A6E3Q3"/>
<protein>
    <submittedName>
        <fullName evidence="1">Uncharacterized protein</fullName>
    </submittedName>
</protein>
<reference evidence="1 2" key="1">
    <citation type="submission" date="2016-12" db="EMBL/GenBank/DDBJ databases">
        <title>Candidatus Reconcilibacillus cellulovorans genome.</title>
        <authorList>
            <person name="Kolinko S."/>
            <person name="Wu Y.-W."/>
            <person name="Tachea F."/>
            <person name="Denzel E."/>
            <person name="Hiras J."/>
            <person name="Baecker N."/>
            <person name="Chan L.J."/>
            <person name="Eichorst S.A."/>
            <person name="Frey D."/>
            <person name="Adams P.D."/>
            <person name="Pray T."/>
            <person name="Tanjore D."/>
            <person name="Petzold C.J."/>
            <person name="Gladden J.M."/>
            <person name="Simmons B.A."/>
            <person name="Singer S.W."/>
        </authorList>
    </citation>
    <scope>NUCLEOTIDE SEQUENCE [LARGE SCALE GENOMIC DNA]</scope>
    <source>
        <strain evidence="1">JTherm</strain>
    </source>
</reference>
<accession>A0A2A6E3Q3</accession>
<name>A0A2A6E3Q3_9BACL</name>
<proteinExistence type="predicted"/>